<evidence type="ECO:0000313" key="6">
    <source>
        <dbReference type="Proteomes" id="UP000523955"/>
    </source>
</evidence>
<dbReference type="GO" id="GO:0005829">
    <property type="term" value="C:cytosol"/>
    <property type="evidence" value="ECO:0007669"/>
    <property type="project" value="TreeGrafter"/>
</dbReference>
<keyword evidence="2" id="KW-0238">DNA-binding</keyword>
<dbReference type="PRINTS" id="PR00033">
    <property type="entry name" value="HTHASNC"/>
</dbReference>
<dbReference type="SMART" id="SM00344">
    <property type="entry name" value="HTH_ASNC"/>
    <property type="match status" value="1"/>
</dbReference>
<dbReference type="InterPro" id="IPR019888">
    <property type="entry name" value="Tscrpt_reg_AsnC-like"/>
</dbReference>
<gene>
    <name evidence="5" type="ORF">H5V45_09415</name>
</gene>
<evidence type="ECO:0000256" key="3">
    <source>
        <dbReference type="ARBA" id="ARBA00023163"/>
    </source>
</evidence>
<feature type="domain" description="HTH asnC-type" evidence="4">
    <location>
        <begin position="22"/>
        <end position="83"/>
    </location>
</feature>
<dbReference type="EMBL" id="JACKXE010000001">
    <property type="protein sequence ID" value="MBB6627541.1"/>
    <property type="molecule type" value="Genomic_DNA"/>
</dbReference>
<comment type="caution">
    <text evidence="5">The sequence shown here is derived from an EMBL/GenBank/DDBJ whole genome shotgun (WGS) entry which is preliminary data.</text>
</comment>
<dbReference type="RefSeq" id="WP_185252689.1">
    <property type="nucleotide sequence ID" value="NZ_JACKXE010000001.1"/>
</dbReference>
<protein>
    <submittedName>
        <fullName evidence="5">Lrp/AsnC family transcriptional regulator</fullName>
    </submittedName>
</protein>
<evidence type="ECO:0000259" key="4">
    <source>
        <dbReference type="PROSITE" id="PS50956"/>
    </source>
</evidence>
<proteinExistence type="predicted"/>
<dbReference type="Pfam" id="PF01037">
    <property type="entry name" value="AsnC_trans_reg"/>
    <property type="match status" value="1"/>
</dbReference>
<dbReference type="PANTHER" id="PTHR30154">
    <property type="entry name" value="LEUCINE-RESPONSIVE REGULATORY PROTEIN"/>
    <property type="match status" value="1"/>
</dbReference>
<name>A0A7X0RFV4_9ACTN</name>
<dbReference type="InterPro" id="IPR019887">
    <property type="entry name" value="Tscrpt_reg_AsnC/Lrp_C"/>
</dbReference>
<dbReference type="InterPro" id="IPR036390">
    <property type="entry name" value="WH_DNA-bd_sf"/>
</dbReference>
<evidence type="ECO:0000313" key="5">
    <source>
        <dbReference type="EMBL" id="MBB6627541.1"/>
    </source>
</evidence>
<dbReference type="PANTHER" id="PTHR30154:SF54">
    <property type="entry name" value="POSSIBLE TRANSCRIPTIONAL REGULATORY PROTEIN (PROBABLY LRP_ASNC-FAMILY)"/>
    <property type="match status" value="1"/>
</dbReference>
<dbReference type="GO" id="GO:0043200">
    <property type="term" value="P:response to amino acid"/>
    <property type="evidence" value="ECO:0007669"/>
    <property type="project" value="TreeGrafter"/>
</dbReference>
<dbReference type="SUPFAM" id="SSF54909">
    <property type="entry name" value="Dimeric alpha+beta barrel"/>
    <property type="match status" value="1"/>
</dbReference>
<reference evidence="5 6" key="1">
    <citation type="submission" date="2020-08" db="EMBL/GenBank/DDBJ databases">
        <authorList>
            <person name="Seo M.-J."/>
        </authorList>
    </citation>
    <scope>NUCLEOTIDE SEQUENCE [LARGE SCALE GENOMIC DNA]</scope>
    <source>
        <strain evidence="5 6">KIGAM211</strain>
    </source>
</reference>
<dbReference type="Pfam" id="PF13404">
    <property type="entry name" value="HTH_AsnC-type"/>
    <property type="match status" value="1"/>
</dbReference>
<dbReference type="Proteomes" id="UP000523955">
    <property type="component" value="Unassembled WGS sequence"/>
</dbReference>
<dbReference type="Gene3D" id="1.10.10.10">
    <property type="entry name" value="Winged helix-like DNA-binding domain superfamily/Winged helix DNA-binding domain"/>
    <property type="match status" value="1"/>
</dbReference>
<dbReference type="Gene3D" id="3.30.70.920">
    <property type="match status" value="1"/>
</dbReference>
<keyword evidence="3" id="KW-0804">Transcription</keyword>
<dbReference type="AlphaFoldDB" id="A0A7X0RFV4"/>
<dbReference type="InterPro" id="IPR036388">
    <property type="entry name" value="WH-like_DNA-bd_sf"/>
</dbReference>
<dbReference type="PROSITE" id="PS50956">
    <property type="entry name" value="HTH_ASNC_2"/>
    <property type="match status" value="1"/>
</dbReference>
<dbReference type="GO" id="GO:0043565">
    <property type="term" value="F:sequence-specific DNA binding"/>
    <property type="evidence" value="ECO:0007669"/>
    <property type="project" value="InterPro"/>
</dbReference>
<organism evidence="5 6">
    <name type="scientific">Nocardioides luti</name>
    <dbReference type="NCBI Taxonomy" id="2761101"/>
    <lineage>
        <taxon>Bacteria</taxon>
        <taxon>Bacillati</taxon>
        <taxon>Actinomycetota</taxon>
        <taxon>Actinomycetes</taxon>
        <taxon>Propionibacteriales</taxon>
        <taxon>Nocardioidaceae</taxon>
        <taxon>Nocardioides</taxon>
    </lineage>
</organism>
<evidence type="ECO:0000256" key="1">
    <source>
        <dbReference type="ARBA" id="ARBA00023015"/>
    </source>
</evidence>
<evidence type="ECO:0000256" key="2">
    <source>
        <dbReference type="ARBA" id="ARBA00023125"/>
    </source>
</evidence>
<keyword evidence="1" id="KW-0805">Transcription regulation</keyword>
<dbReference type="InterPro" id="IPR011008">
    <property type="entry name" value="Dimeric_a/b-barrel"/>
</dbReference>
<keyword evidence="6" id="KW-1185">Reference proteome</keyword>
<accession>A0A7X0RFV4</accession>
<dbReference type="SUPFAM" id="SSF46785">
    <property type="entry name" value="Winged helix' DNA-binding domain"/>
    <property type="match status" value="1"/>
</dbReference>
<sequence length="167" mass="18180">MAHRGFVKSKDLQRVYTAKVVLDDIDQRLVRELASDARVPNNTLASRAGIAPSTCSLRLQRLREIGAIRGFHADISTEALGLPIQAMIAVRVQPAARVRIGALTGRLAALPGVLNVYFLAGSVDFMIQVAAASPDALREFVTEHLSASREYTSTETSLIFEHVRGQL</sequence>
<dbReference type="InterPro" id="IPR000485">
    <property type="entry name" value="AsnC-type_HTH_dom"/>
</dbReference>